<dbReference type="InParanoid" id="A0A0D1E1M4"/>
<dbReference type="InterPro" id="IPR003817">
    <property type="entry name" value="PS_Dcarbxylase"/>
</dbReference>
<evidence type="ECO:0000313" key="3">
    <source>
        <dbReference type="EMBL" id="KIS69841.1"/>
    </source>
</evidence>
<keyword evidence="4" id="KW-1185">Reference proteome</keyword>
<keyword evidence="2" id="KW-0456">Lyase</keyword>
<evidence type="ECO:0000313" key="4">
    <source>
        <dbReference type="Proteomes" id="UP000000561"/>
    </source>
</evidence>
<reference evidence="3 4" key="1">
    <citation type="journal article" date="2006" name="Nature">
        <title>Insights from the genome of the biotrophic fungal plant pathogen Ustilago maydis.</title>
        <authorList>
            <person name="Kamper J."/>
            <person name="Kahmann R."/>
            <person name="Bolker M."/>
            <person name="Ma L.J."/>
            <person name="Brefort T."/>
            <person name="Saville B.J."/>
            <person name="Banuett F."/>
            <person name="Kronstad J.W."/>
            <person name="Gold S.E."/>
            <person name="Muller O."/>
            <person name="Perlin M.H."/>
            <person name="Wosten H.A."/>
            <person name="de Vries R."/>
            <person name="Ruiz-Herrera J."/>
            <person name="Reynaga-Pena C.G."/>
            <person name="Snetselaar K."/>
            <person name="McCann M."/>
            <person name="Perez-Martin J."/>
            <person name="Feldbrugge M."/>
            <person name="Basse C.W."/>
            <person name="Steinberg G."/>
            <person name="Ibeas J.I."/>
            <person name="Holloman W."/>
            <person name="Guzman P."/>
            <person name="Farman M."/>
            <person name="Stajich J.E."/>
            <person name="Sentandreu R."/>
            <person name="Gonzalez-Prieto J.M."/>
            <person name="Kennell J.C."/>
            <person name="Molina L."/>
            <person name="Schirawski J."/>
            <person name="Mendoza-Mendoza A."/>
            <person name="Greilinger D."/>
            <person name="Munch K."/>
            <person name="Rossel N."/>
            <person name="Scherer M."/>
            <person name="Vranes M."/>
            <person name="Ladendorf O."/>
            <person name="Vincon V."/>
            <person name="Fuchs U."/>
            <person name="Sandrock B."/>
            <person name="Meng S."/>
            <person name="Ho E.C."/>
            <person name="Cahill M.J."/>
            <person name="Boyce K.J."/>
            <person name="Klose J."/>
            <person name="Klosterman S.J."/>
            <person name="Deelstra H.J."/>
            <person name="Ortiz-Castellanos L."/>
            <person name="Li W."/>
            <person name="Sanchez-Alonso P."/>
            <person name="Schreier P.H."/>
            <person name="Hauser-Hahn I."/>
            <person name="Vaupel M."/>
            <person name="Koopmann E."/>
            <person name="Friedrich G."/>
            <person name="Voss H."/>
            <person name="Schluter T."/>
            <person name="Margolis J."/>
            <person name="Platt D."/>
            <person name="Swimmer C."/>
            <person name="Gnirke A."/>
            <person name="Chen F."/>
            <person name="Vysotskaia V."/>
            <person name="Mannhaupt G."/>
            <person name="Guldener U."/>
            <person name="Munsterkotter M."/>
            <person name="Haase D."/>
            <person name="Oesterheld M."/>
            <person name="Mewes H.W."/>
            <person name="Mauceli E.W."/>
            <person name="DeCaprio D."/>
            <person name="Wade C.M."/>
            <person name="Butler J."/>
            <person name="Young S."/>
            <person name="Jaffe D.B."/>
            <person name="Calvo S."/>
            <person name="Nusbaum C."/>
            <person name="Galagan J."/>
            <person name="Birren B.W."/>
        </authorList>
    </citation>
    <scope>NUCLEOTIDE SEQUENCE [LARGE SCALE GENOMIC DNA]</scope>
    <source>
        <strain evidence="4">DSM 14603 / FGSC 9021 / UM521</strain>
    </source>
</reference>
<dbReference type="GO" id="GO:0008654">
    <property type="term" value="P:phospholipid biosynthetic process"/>
    <property type="evidence" value="ECO:0007669"/>
    <property type="project" value="InterPro"/>
</dbReference>
<organism evidence="3 4">
    <name type="scientific">Mycosarcoma maydis</name>
    <name type="common">Corn smut fungus</name>
    <name type="synonym">Ustilago maydis</name>
    <dbReference type="NCBI Taxonomy" id="5270"/>
    <lineage>
        <taxon>Eukaryota</taxon>
        <taxon>Fungi</taxon>
        <taxon>Dikarya</taxon>
        <taxon>Basidiomycota</taxon>
        <taxon>Ustilaginomycotina</taxon>
        <taxon>Ustilaginomycetes</taxon>
        <taxon>Ustilaginales</taxon>
        <taxon>Ustilaginaceae</taxon>
        <taxon>Mycosarcoma</taxon>
    </lineage>
</organism>
<dbReference type="STRING" id="237631.A0A0D1E1M4"/>
<protein>
    <recommendedName>
        <fullName evidence="5">Phosphatidylserine decarboxylase</fullName>
    </recommendedName>
</protein>
<dbReference type="PANTHER" id="PTHR10067">
    <property type="entry name" value="PHOSPHATIDYLSERINE DECARBOXYLASE"/>
    <property type="match status" value="1"/>
</dbReference>
<keyword evidence="1" id="KW-0210">Decarboxylase</keyword>
<sequence length="401" mass="44565">MTSKQEADQAQERESMALVLEHLVSSGPVHQTSDQLQQGTSQHTAITPGPISVQMHTKWWSRFFPGSLESTMDRLFASHHMGNYVAIRGQPGQRIFESMPIYVRVGMHLLFYKSKEQSFLRYNSVEDLLKTVSVRQGRVYDDESNPQAVLEHIQSFVQTYSINLDELLQPDPSQYPSFNSFFFRKLKPGARPIAEPENASIVSSCADCRLTVFSDVGESTRYWIKGDGFTLNRLIGDTNLADRCFPPGSSIAIFRLAPADYHRFHYPVGPALCGPTRHIAGEYFTVNPQAVNADFDVFSGNRREVLVLNWSPKGNASPPIPVAFVAIGAMLVGSIGWTNASQGSSVQRGDECGYYAYGGSTNIVIFPPEAKVKWDQDLLDSSRNGLETMVRVGERIGVSNV</sequence>
<dbReference type="VEuPathDB" id="FungiDB:UMAG_10131"/>
<dbReference type="KEGG" id="uma:UMAG_10131"/>
<dbReference type="AlphaFoldDB" id="A0A0D1E1M4"/>
<evidence type="ECO:0000256" key="1">
    <source>
        <dbReference type="ARBA" id="ARBA00022793"/>
    </source>
</evidence>
<accession>A0A0D1E1M4</accession>
<dbReference type="EMBL" id="CM003144">
    <property type="protein sequence ID" value="KIS69841.1"/>
    <property type="molecule type" value="Genomic_DNA"/>
</dbReference>
<gene>
    <name evidence="3" type="ORF">UMAG_10131</name>
</gene>
<dbReference type="PANTHER" id="PTHR10067:SF17">
    <property type="entry name" value="PHOSPHATIDYLSERINE DECARBOXYLASE PROENZYME 2"/>
    <property type="match status" value="1"/>
</dbReference>
<dbReference type="RefSeq" id="XP_011388815.1">
    <property type="nucleotide sequence ID" value="XM_011390513.1"/>
</dbReference>
<proteinExistence type="predicted"/>
<name>A0A0D1E1M4_MYCMD</name>
<dbReference type="Pfam" id="PF02666">
    <property type="entry name" value="PS_Dcarbxylase"/>
    <property type="match status" value="1"/>
</dbReference>
<evidence type="ECO:0008006" key="5">
    <source>
        <dbReference type="Google" id="ProtNLM"/>
    </source>
</evidence>
<dbReference type="OrthoDB" id="5973539at2759"/>
<dbReference type="GeneID" id="23566199"/>
<evidence type="ECO:0000256" key="2">
    <source>
        <dbReference type="ARBA" id="ARBA00023239"/>
    </source>
</evidence>
<dbReference type="Proteomes" id="UP000000561">
    <property type="component" value="Chromosome 5"/>
</dbReference>
<dbReference type="GO" id="GO:0004609">
    <property type="term" value="F:phosphatidylserine decarboxylase activity"/>
    <property type="evidence" value="ECO:0007669"/>
    <property type="project" value="InterPro"/>
</dbReference>